<feature type="region of interest" description="Disordered" evidence="7">
    <location>
        <begin position="500"/>
        <end position="526"/>
    </location>
</feature>
<name>C0W315_9ACTO</name>
<dbReference type="InterPro" id="IPR016163">
    <property type="entry name" value="Ald_DH_C"/>
</dbReference>
<comment type="caution">
    <text evidence="10">The sequence shown here is derived from an EMBL/GenBank/DDBJ whole genome shotgun (WGS) entry which is preliminary data.</text>
</comment>
<evidence type="ECO:0000256" key="4">
    <source>
        <dbReference type="ARBA" id="ARBA00023027"/>
    </source>
</evidence>
<organism evidence="10 11">
    <name type="scientific">Actinomyces urogenitalis DSM 15434</name>
    <dbReference type="NCBI Taxonomy" id="525246"/>
    <lineage>
        <taxon>Bacteria</taxon>
        <taxon>Bacillati</taxon>
        <taxon>Actinomycetota</taxon>
        <taxon>Actinomycetes</taxon>
        <taxon>Actinomycetales</taxon>
        <taxon>Actinomycetaceae</taxon>
        <taxon>Actinomyces</taxon>
    </lineage>
</organism>
<dbReference type="Gene3D" id="3.20.20.220">
    <property type="match status" value="1"/>
</dbReference>
<evidence type="ECO:0000256" key="6">
    <source>
        <dbReference type="PIRSR" id="PIRSR000197-1"/>
    </source>
</evidence>
<sequence length="1206" mass="130713">MRHTEEVYVTSTGKEAARMPTTLPDPSSSLPTPARVCPDHLWELGRRAVERARRWAEESAHEPTPRTAEILSRVLADPDGLEFTTRFVDDVVRPVDLDVASAAFTRLAAGRTSFLPGPLAAAMGLGGTASRLAPRTVTAVARRTFREIVGDLVVDATERSLGPALARLRRGGNRLNVNLLGEAVLGEKEAERRLAEVSRLVTREDVDYVSIKVSAVTGPHNPWGHEEVVAHGVEALSPLYRLARDHGTFLNLDMEDYKDLDLTIEVFTSILDQEDMRGYEAGIVLQAYLPDSLGAMQRLQKWAAERVDAGGSRVKVRIVKGANLSMEKVDAEIHGWELTTWPSKQATDTNYKRMLDWAMTPERTRNIRLGVAGQNLFDIAFAFEMRAARGLQNGDAVEFEMLSGMATDLQTVVRRDTGHLLLYVPVVHPDEFDVAISYLVRRLEENAAPDNFMSGVFDIATSQEVFDRERDRFLAALADVDPSAPVPVPNRRQDRLAQAAAGLDEPQGSVAEQARRPFTSEPDSDPALAANRQWARQIAAAVPTSRRGAEAVAASEQRLRTPEAAEELLAGLAGASASWRERGYEERAAILHRVGDVLACRRGELIEVAASEAGKTIDQADPEVSEAIDFCHHYATMSLRLADEKEMVGSRLEPVEVTVVASPWNFPLAIPTGGVAAALATGSAVVLKPAPPARRCAAELVRAFHDAGVPEEVLALAAVEDGEVSRQLIVSERVGRVILTGSYDTARLFRSWKPDLHLLGETSGKNAIIVTSSADPDLAVRDVVSSAFAHAGQKCSASSLLILVGSAGRSERIARQLVDATASLRVKAPEHLDAQVGPVVVPDDPKALRGLTTLSRGEHWVLRPQHLGGGLWRPGIRAGVTPGSEYHRTEYFAPVLGVMRVETLQEAIDAVNAVDYGLTSGLQTMDAGELATWLEQVEAGNLYVNRGITGAIVRRQPFGGWKRSAIGSTTKAGGPSYLLGLGEVVRDRTPQAPSDSHLRENMHAGALALYDAVRTHLGREEAAFLHAGLAADAAAWQETYARNLDVTGLACERNVLRYRPAAVTVRAEAGTPEADLVRVLAAGMVAGAGIELSVAQEPSDELAEALRSWMRVRVEQTSAWELRLADKAASGDLDLRVRVIGPREQTSQERWREASRVTKGSPDVALYTGEVTANPHTELLPFLREQAVAVTAHRFGTPLDLAAGLL</sequence>
<dbReference type="GO" id="GO:0009898">
    <property type="term" value="C:cytoplasmic side of plasma membrane"/>
    <property type="evidence" value="ECO:0007669"/>
    <property type="project" value="TreeGrafter"/>
</dbReference>
<feature type="compositionally biased region" description="Low complexity" evidence="7">
    <location>
        <begin position="20"/>
        <end position="33"/>
    </location>
</feature>
<dbReference type="EC" id="1.2.1.88" evidence="2"/>
<comment type="catalytic activity">
    <reaction evidence="5">
        <text>L-glutamate 5-semialdehyde + NAD(+) + H2O = L-glutamate + NADH + 2 H(+)</text>
        <dbReference type="Rhea" id="RHEA:30235"/>
        <dbReference type="ChEBI" id="CHEBI:15377"/>
        <dbReference type="ChEBI" id="CHEBI:15378"/>
        <dbReference type="ChEBI" id="CHEBI:29985"/>
        <dbReference type="ChEBI" id="CHEBI:57540"/>
        <dbReference type="ChEBI" id="CHEBI:57945"/>
        <dbReference type="ChEBI" id="CHEBI:58066"/>
        <dbReference type="EC" id="1.2.1.88"/>
    </reaction>
</comment>
<feature type="active site" evidence="6">
    <location>
        <position position="795"/>
    </location>
</feature>
<dbReference type="SUPFAM" id="SSF53720">
    <property type="entry name" value="ALDH-like"/>
    <property type="match status" value="1"/>
</dbReference>
<dbReference type="PANTHER" id="PTHR42862:SF1">
    <property type="entry name" value="DELTA-1-PYRROLINE-5-CARBOXYLATE DEHYDROGENASE 2, ISOFORM A-RELATED"/>
    <property type="match status" value="1"/>
</dbReference>
<evidence type="ECO:0000313" key="10">
    <source>
        <dbReference type="EMBL" id="EEH66893.1"/>
    </source>
</evidence>
<dbReference type="AlphaFoldDB" id="C0W315"/>
<dbReference type="PIRSF" id="PIRSF000197">
    <property type="entry name" value="Bifunct_PutA"/>
    <property type="match status" value="1"/>
</dbReference>
<evidence type="ECO:0000259" key="9">
    <source>
        <dbReference type="Pfam" id="PF01619"/>
    </source>
</evidence>
<dbReference type="SUPFAM" id="SSF51730">
    <property type="entry name" value="FAD-linked oxidoreductase"/>
    <property type="match status" value="1"/>
</dbReference>
<feature type="domain" description="Aldehyde dehydrogenase" evidence="8">
    <location>
        <begin position="561"/>
        <end position="970"/>
    </location>
</feature>
<keyword evidence="4" id="KW-0520">NAD</keyword>
<dbReference type="GO" id="GO:0010133">
    <property type="term" value="P:L-proline catabolic process to L-glutamate"/>
    <property type="evidence" value="ECO:0007669"/>
    <property type="project" value="InterPro"/>
</dbReference>
<dbReference type="GO" id="GO:0003700">
    <property type="term" value="F:DNA-binding transcription factor activity"/>
    <property type="evidence" value="ECO:0007669"/>
    <property type="project" value="InterPro"/>
</dbReference>
<evidence type="ECO:0000256" key="1">
    <source>
        <dbReference type="ARBA" id="ARBA00004786"/>
    </source>
</evidence>
<evidence type="ECO:0000259" key="8">
    <source>
        <dbReference type="Pfam" id="PF00171"/>
    </source>
</evidence>
<proteinExistence type="predicted"/>
<evidence type="ECO:0000256" key="7">
    <source>
        <dbReference type="SAM" id="MobiDB-lite"/>
    </source>
</evidence>
<dbReference type="eggNOG" id="COG0506">
    <property type="taxonomic scope" value="Bacteria"/>
</dbReference>
<feature type="domain" description="Proline dehydrogenase" evidence="9">
    <location>
        <begin position="165"/>
        <end position="454"/>
    </location>
</feature>
<dbReference type="HOGENOM" id="CLU_005682_2_0_11"/>
<dbReference type="PROSITE" id="PS00070">
    <property type="entry name" value="ALDEHYDE_DEHYDR_CYS"/>
    <property type="match status" value="1"/>
</dbReference>
<gene>
    <name evidence="10" type="ORF">HMPREF0058_0259</name>
</gene>
<dbReference type="GO" id="GO:0004657">
    <property type="term" value="F:proline dehydrogenase activity"/>
    <property type="evidence" value="ECO:0007669"/>
    <property type="project" value="InterPro"/>
</dbReference>
<accession>C0W315</accession>
<dbReference type="eggNOG" id="COG1012">
    <property type="taxonomic scope" value="Bacteria"/>
</dbReference>
<dbReference type="Pfam" id="PF01619">
    <property type="entry name" value="Pro_dh"/>
    <property type="match status" value="1"/>
</dbReference>
<feature type="active site" evidence="6">
    <location>
        <position position="761"/>
    </location>
</feature>
<dbReference type="InterPro" id="IPR016162">
    <property type="entry name" value="Ald_DH_N"/>
</dbReference>
<keyword evidence="3 10" id="KW-0560">Oxidoreductase</keyword>
<dbReference type="InterPro" id="IPR025703">
    <property type="entry name" value="Bifunct_PutA"/>
</dbReference>
<evidence type="ECO:0000256" key="2">
    <source>
        <dbReference type="ARBA" id="ARBA00012884"/>
    </source>
</evidence>
<evidence type="ECO:0000313" key="11">
    <source>
        <dbReference type="Proteomes" id="UP000004778"/>
    </source>
</evidence>
<dbReference type="InterPro" id="IPR015590">
    <property type="entry name" value="Aldehyde_DH_dom"/>
</dbReference>
<keyword evidence="11" id="KW-1185">Reference proteome</keyword>
<dbReference type="STRING" id="103621.GCA_001067145_00452"/>
<evidence type="ECO:0000256" key="5">
    <source>
        <dbReference type="ARBA" id="ARBA00048142"/>
    </source>
</evidence>
<dbReference type="InterPro" id="IPR050485">
    <property type="entry name" value="Proline_metab_enzyme"/>
</dbReference>
<dbReference type="InterPro" id="IPR029041">
    <property type="entry name" value="FAD-linked_oxidoreductase-like"/>
</dbReference>
<dbReference type="PANTHER" id="PTHR42862">
    <property type="entry name" value="DELTA-1-PYRROLINE-5-CARBOXYLATE DEHYDROGENASE 1, ISOFORM A-RELATED"/>
    <property type="match status" value="1"/>
</dbReference>
<evidence type="ECO:0000256" key="3">
    <source>
        <dbReference type="ARBA" id="ARBA00023002"/>
    </source>
</evidence>
<dbReference type="InterPro" id="IPR016161">
    <property type="entry name" value="Ald_DH/histidinol_DH"/>
</dbReference>
<dbReference type="Pfam" id="PF00171">
    <property type="entry name" value="Aldedh"/>
    <property type="match status" value="1"/>
</dbReference>
<dbReference type="GO" id="GO:0003842">
    <property type="term" value="F:L-glutamate gamma-semialdehyde dehydrogenase activity"/>
    <property type="evidence" value="ECO:0007669"/>
    <property type="project" value="UniProtKB-EC"/>
</dbReference>
<dbReference type="Gene3D" id="3.40.605.10">
    <property type="entry name" value="Aldehyde Dehydrogenase, Chain A, domain 1"/>
    <property type="match status" value="1"/>
</dbReference>
<comment type="pathway">
    <text evidence="1">Amino-acid degradation; L-proline degradation into L-glutamate; L-glutamate from L-proline: step 2/2.</text>
</comment>
<protein>
    <recommendedName>
        <fullName evidence="2">L-glutamate gamma-semialdehyde dehydrogenase</fullName>
        <ecNumber evidence="2">1.2.1.88</ecNumber>
    </recommendedName>
</protein>
<reference evidence="10 11" key="1">
    <citation type="submission" date="2009-01" db="EMBL/GenBank/DDBJ databases">
        <authorList>
            <person name="Qin X."/>
            <person name="Bachman B."/>
            <person name="Battles P."/>
            <person name="Bell A."/>
            <person name="Bess C."/>
            <person name="Bickham C."/>
            <person name="Chaboub L."/>
            <person name="Chen D."/>
            <person name="Coyle M."/>
            <person name="Deiros D.R."/>
            <person name="Dinh H."/>
            <person name="Forbes L."/>
            <person name="Fowler G."/>
            <person name="Francisco L."/>
            <person name="Fu Q."/>
            <person name="Gubbala S."/>
            <person name="Hale W."/>
            <person name="Han Y."/>
            <person name="Hemphill L."/>
            <person name="Highlander S.K."/>
            <person name="Hirani K."/>
            <person name="Hogues M."/>
            <person name="Jackson L."/>
            <person name="Jakkamsetti A."/>
            <person name="Javaid M."/>
            <person name="Jiang H."/>
            <person name="Korchina V."/>
            <person name="Kovar C."/>
            <person name="Lara F."/>
            <person name="Lee S."/>
            <person name="Mata R."/>
            <person name="Mathew T."/>
            <person name="Moen C."/>
            <person name="Morales K."/>
            <person name="Munidasa M."/>
            <person name="Nazareth L."/>
            <person name="Ngo R."/>
            <person name="Nguyen L."/>
            <person name="Okwuonu G."/>
            <person name="Ongeri F."/>
            <person name="Patil S."/>
            <person name="Petrosino J."/>
            <person name="Pham C."/>
            <person name="Pham P."/>
            <person name="Pu L.-L."/>
            <person name="Puazo M."/>
            <person name="Raj R."/>
            <person name="Reid J."/>
            <person name="Rouhana J."/>
            <person name="Saada N."/>
            <person name="Shang Y."/>
            <person name="Simmons D."/>
            <person name="Thornton R."/>
            <person name="Warren J."/>
            <person name="Weissenberger G."/>
            <person name="Zhang J."/>
            <person name="Zhang L."/>
            <person name="Zhou C."/>
            <person name="Zhu D."/>
            <person name="Muzny D."/>
            <person name="Worley K."/>
            <person name="Gibbs R."/>
        </authorList>
    </citation>
    <scope>NUCLEOTIDE SEQUENCE [LARGE SCALE GENOMIC DNA]</scope>
    <source>
        <strain evidence="10 11">DSM 15434</strain>
    </source>
</reference>
<dbReference type="InterPro" id="IPR016160">
    <property type="entry name" value="Ald_DH_CS_CYS"/>
</dbReference>
<dbReference type="EMBL" id="ACFH01000012">
    <property type="protein sequence ID" value="EEH66893.1"/>
    <property type="molecule type" value="Genomic_DNA"/>
</dbReference>
<feature type="region of interest" description="Disordered" evidence="7">
    <location>
        <begin position="1"/>
        <end position="34"/>
    </location>
</feature>
<dbReference type="InterPro" id="IPR002872">
    <property type="entry name" value="Proline_DH_dom"/>
</dbReference>
<dbReference type="Gene3D" id="3.40.309.10">
    <property type="entry name" value="Aldehyde Dehydrogenase, Chain A, domain 2"/>
    <property type="match status" value="1"/>
</dbReference>
<dbReference type="Proteomes" id="UP000004778">
    <property type="component" value="Unassembled WGS sequence"/>
</dbReference>